<evidence type="ECO:0000313" key="5">
    <source>
        <dbReference type="Proteomes" id="UP000267096"/>
    </source>
</evidence>
<feature type="domain" description="Tyrosinase copper-binding" evidence="3">
    <location>
        <begin position="21"/>
        <end position="56"/>
    </location>
</feature>
<dbReference type="Proteomes" id="UP000267096">
    <property type="component" value="Unassembled WGS sequence"/>
</dbReference>
<protein>
    <submittedName>
        <fullName evidence="6">Tyrosinase_Cu-bd domain-containing protein</fullName>
    </submittedName>
</protein>
<sequence length="63" mass="7442">MMSDKERERFHAAIIHLKRNGEFDKMAIIHAQFSISGGAHSGPAFLPWHREFMKRWSLDHHSR</sequence>
<dbReference type="InterPro" id="IPR050316">
    <property type="entry name" value="Tyrosinase/Hemocyanin"/>
</dbReference>
<dbReference type="InterPro" id="IPR002227">
    <property type="entry name" value="Tyrosinase_Cu-bd"/>
</dbReference>
<reference evidence="6" key="1">
    <citation type="submission" date="2017-02" db="UniProtKB">
        <authorList>
            <consortium name="WormBaseParasite"/>
        </authorList>
    </citation>
    <scope>IDENTIFICATION</scope>
</reference>
<dbReference type="Gene3D" id="1.10.1280.10">
    <property type="entry name" value="Di-copper center containing domain from catechol oxidase"/>
    <property type="match status" value="1"/>
</dbReference>
<gene>
    <name evidence="4" type="ORF">ASIM_LOCUS9630</name>
</gene>
<dbReference type="InterPro" id="IPR008922">
    <property type="entry name" value="Di-copper_centre_dom_sf"/>
</dbReference>
<dbReference type="EMBL" id="UYRR01030152">
    <property type="protein sequence ID" value="VDK40911.1"/>
    <property type="molecule type" value="Genomic_DNA"/>
</dbReference>
<reference evidence="4 5" key="2">
    <citation type="submission" date="2018-11" db="EMBL/GenBank/DDBJ databases">
        <authorList>
            <consortium name="Pathogen Informatics"/>
        </authorList>
    </citation>
    <scope>NUCLEOTIDE SEQUENCE [LARGE SCALE GENOMIC DNA]</scope>
</reference>
<dbReference type="SUPFAM" id="SSF48056">
    <property type="entry name" value="Di-copper centre-containing domain"/>
    <property type="match status" value="1"/>
</dbReference>
<evidence type="ECO:0000259" key="3">
    <source>
        <dbReference type="Pfam" id="PF00264"/>
    </source>
</evidence>
<evidence type="ECO:0000256" key="2">
    <source>
        <dbReference type="ARBA" id="ARBA00023008"/>
    </source>
</evidence>
<evidence type="ECO:0000313" key="6">
    <source>
        <dbReference type="WBParaSite" id="ASIM_0000989501-mRNA-1"/>
    </source>
</evidence>
<dbReference type="GO" id="GO:0016491">
    <property type="term" value="F:oxidoreductase activity"/>
    <property type="evidence" value="ECO:0007669"/>
    <property type="project" value="InterPro"/>
</dbReference>
<dbReference type="PANTHER" id="PTHR11474">
    <property type="entry name" value="TYROSINASE FAMILY MEMBER"/>
    <property type="match status" value="1"/>
</dbReference>
<evidence type="ECO:0000313" key="4">
    <source>
        <dbReference type="EMBL" id="VDK40911.1"/>
    </source>
</evidence>
<name>A0A0M3JQE4_ANISI</name>
<keyword evidence="2" id="KW-0186">Copper</keyword>
<dbReference type="Pfam" id="PF00264">
    <property type="entry name" value="Tyrosinase"/>
    <property type="match status" value="1"/>
</dbReference>
<accession>A0A0M3JQE4</accession>
<dbReference type="AlphaFoldDB" id="A0A0M3JQE4"/>
<keyword evidence="1" id="KW-0479">Metal-binding</keyword>
<keyword evidence="5" id="KW-1185">Reference proteome</keyword>
<dbReference type="GO" id="GO:0046872">
    <property type="term" value="F:metal ion binding"/>
    <property type="evidence" value="ECO:0007669"/>
    <property type="project" value="UniProtKB-KW"/>
</dbReference>
<proteinExistence type="predicted"/>
<organism evidence="6">
    <name type="scientific">Anisakis simplex</name>
    <name type="common">Herring worm</name>
    <dbReference type="NCBI Taxonomy" id="6269"/>
    <lineage>
        <taxon>Eukaryota</taxon>
        <taxon>Metazoa</taxon>
        <taxon>Ecdysozoa</taxon>
        <taxon>Nematoda</taxon>
        <taxon>Chromadorea</taxon>
        <taxon>Rhabditida</taxon>
        <taxon>Spirurina</taxon>
        <taxon>Ascaridomorpha</taxon>
        <taxon>Ascaridoidea</taxon>
        <taxon>Anisakidae</taxon>
        <taxon>Anisakis</taxon>
        <taxon>Anisakis simplex complex</taxon>
    </lineage>
</organism>
<dbReference type="PANTHER" id="PTHR11474:SF126">
    <property type="entry name" value="TYROSINASE-LIKE PROTEIN TYR-1-RELATED"/>
    <property type="match status" value="1"/>
</dbReference>
<dbReference type="WBParaSite" id="ASIM_0000989501-mRNA-1">
    <property type="protein sequence ID" value="ASIM_0000989501-mRNA-1"/>
    <property type="gene ID" value="ASIM_0000989501"/>
</dbReference>
<dbReference type="OrthoDB" id="5862182at2759"/>
<evidence type="ECO:0000256" key="1">
    <source>
        <dbReference type="ARBA" id="ARBA00022723"/>
    </source>
</evidence>